<reference evidence="1 2" key="1">
    <citation type="submission" date="2019-03" db="EMBL/GenBank/DDBJ databases">
        <title>Deep-cultivation of Planctomycetes and their phenomic and genomic characterization uncovers novel biology.</title>
        <authorList>
            <person name="Wiegand S."/>
            <person name="Jogler M."/>
            <person name="Boedeker C."/>
            <person name="Pinto D."/>
            <person name="Vollmers J."/>
            <person name="Rivas-Marin E."/>
            <person name="Kohn T."/>
            <person name="Peeters S.H."/>
            <person name="Heuer A."/>
            <person name="Rast P."/>
            <person name="Oberbeckmann S."/>
            <person name="Bunk B."/>
            <person name="Jeske O."/>
            <person name="Meyerdierks A."/>
            <person name="Storesund J.E."/>
            <person name="Kallscheuer N."/>
            <person name="Luecker S."/>
            <person name="Lage O.M."/>
            <person name="Pohl T."/>
            <person name="Merkel B.J."/>
            <person name="Hornburger P."/>
            <person name="Mueller R.-W."/>
            <person name="Bruemmer F."/>
            <person name="Labrenz M."/>
            <person name="Spormann A.M."/>
            <person name="Op den Camp H."/>
            <person name="Overmann J."/>
            <person name="Amann R."/>
            <person name="Jetten M.S.M."/>
            <person name="Mascher T."/>
            <person name="Medema M.H."/>
            <person name="Devos D.P."/>
            <person name="Kaster A.-K."/>
            <person name="Ovreas L."/>
            <person name="Rohde M."/>
            <person name="Galperin M.Y."/>
            <person name="Jogler C."/>
        </authorList>
    </citation>
    <scope>NUCLEOTIDE SEQUENCE [LARGE SCALE GENOMIC DNA]</scope>
    <source>
        <strain evidence="1 2">Enr10</strain>
    </source>
</reference>
<dbReference type="Proteomes" id="UP000315647">
    <property type="component" value="Chromosome"/>
</dbReference>
<dbReference type="Pfam" id="PF05990">
    <property type="entry name" value="DUF900"/>
    <property type="match status" value="1"/>
</dbReference>
<evidence type="ECO:0000313" key="1">
    <source>
        <dbReference type="EMBL" id="QDT28012.1"/>
    </source>
</evidence>
<dbReference type="RefSeq" id="WP_145450687.1">
    <property type="nucleotide sequence ID" value="NZ_CP037421.1"/>
</dbReference>
<sequence>MLFITNRIPEEGIKTEIGRSFTFDLFNADCSKSVFYCERKSNGSITEIGSAALLKKVKEAEYKQILLYIHGFANQPADIFKAAQEFQSLCDKAKRKEVLVIPLIWPCSDENSIASNYWDDQKSADASGYAYSRVIQKFIEWRNSKDNDPELDPCLKRINVLAHSMGNRVYRETLYNWNYYDLADGVPLIFRNSFLVAADVVNETLEPGQKGEHICNASRNVVVYYASDDLALRASKGANLKNKIASRRLGHSGPEDLTLVPKNVFSVDCDDVNTQYDYPKGHTYFRSGTRKGQPGVVFNHIFEVLLTGRVPDKTGLINTSILEPARTTSKKTTRKKRTKSKK</sequence>
<dbReference type="AlphaFoldDB" id="A0A517Q8P0"/>
<proteinExistence type="predicted"/>
<dbReference type="InterPro" id="IPR010297">
    <property type="entry name" value="DUF900_hydrolase"/>
</dbReference>
<keyword evidence="2" id="KW-1185">Reference proteome</keyword>
<accession>A0A517Q8P0</accession>
<evidence type="ECO:0000313" key="2">
    <source>
        <dbReference type="Proteomes" id="UP000315647"/>
    </source>
</evidence>
<gene>
    <name evidence="1" type="ORF">Enr10x_33510</name>
</gene>
<protein>
    <recommendedName>
        <fullName evidence="3">Alpha/beta hydrolase family protein</fullName>
    </recommendedName>
</protein>
<organism evidence="1 2">
    <name type="scientific">Gimesia panareensis</name>
    <dbReference type="NCBI Taxonomy" id="2527978"/>
    <lineage>
        <taxon>Bacteria</taxon>
        <taxon>Pseudomonadati</taxon>
        <taxon>Planctomycetota</taxon>
        <taxon>Planctomycetia</taxon>
        <taxon>Planctomycetales</taxon>
        <taxon>Planctomycetaceae</taxon>
        <taxon>Gimesia</taxon>
    </lineage>
</organism>
<name>A0A517Q8P0_9PLAN</name>
<dbReference type="EMBL" id="CP037421">
    <property type="protein sequence ID" value="QDT28012.1"/>
    <property type="molecule type" value="Genomic_DNA"/>
</dbReference>
<evidence type="ECO:0008006" key="3">
    <source>
        <dbReference type="Google" id="ProtNLM"/>
    </source>
</evidence>